<reference evidence="7 8" key="1">
    <citation type="submission" date="2020-08" db="EMBL/GenBank/DDBJ databases">
        <title>Sequencing the genomes of 1000 actinobacteria strains.</title>
        <authorList>
            <person name="Klenk H.-P."/>
        </authorList>
    </citation>
    <scope>NUCLEOTIDE SEQUENCE [LARGE SCALE GENOMIC DNA]</scope>
    <source>
        <strain evidence="7 8">DSM 45823</strain>
    </source>
</reference>
<keyword evidence="7" id="KW-0723">Serine/threonine-protein kinase</keyword>
<feature type="domain" description="Protein kinase" evidence="6">
    <location>
        <begin position="15"/>
        <end position="273"/>
    </location>
</feature>
<dbReference type="PANTHER" id="PTHR43289">
    <property type="entry name" value="MITOGEN-ACTIVATED PROTEIN KINASE KINASE KINASE 20-RELATED"/>
    <property type="match status" value="1"/>
</dbReference>
<evidence type="ECO:0000313" key="8">
    <source>
        <dbReference type="Proteomes" id="UP000539313"/>
    </source>
</evidence>
<evidence type="ECO:0000256" key="4">
    <source>
        <dbReference type="ARBA" id="ARBA00022840"/>
    </source>
</evidence>
<evidence type="ECO:0000256" key="2">
    <source>
        <dbReference type="ARBA" id="ARBA00022741"/>
    </source>
</evidence>
<protein>
    <submittedName>
        <fullName evidence="7">Serine/threonine protein kinase</fullName>
    </submittedName>
</protein>
<dbReference type="Proteomes" id="UP000539313">
    <property type="component" value="Unassembled WGS sequence"/>
</dbReference>
<feature type="binding site" evidence="5">
    <location>
        <position position="43"/>
    </location>
    <ligand>
        <name>ATP</name>
        <dbReference type="ChEBI" id="CHEBI:30616"/>
    </ligand>
</feature>
<evidence type="ECO:0000256" key="5">
    <source>
        <dbReference type="PROSITE-ProRule" id="PRU10141"/>
    </source>
</evidence>
<proteinExistence type="predicted"/>
<keyword evidence="3 7" id="KW-0418">Kinase</keyword>
<dbReference type="SUPFAM" id="SSF56112">
    <property type="entry name" value="Protein kinase-like (PK-like)"/>
    <property type="match status" value="1"/>
</dbReference>
<evidence type="ECO:0000259" key="6">
    <source>
        <dbReference type="PROSITE" id="PS50011"/>
    </source>
</evidence>
<dbReference type="PANTHER" id="PTHR43289:SF34">
    <property type="entry name" value="SERINE_THREONINE-PROTEIN KINASE YBDM-RELATED"/>
    <property type="match status" value="1"/>
</dbReference>
<dbReference type="EMBL" id="JACJII010000001">
    <property type="protein sequence ID" value="MBA9002702.1"/>
    <property type="molecule type" value="Genomic_DNA"/>
</dbReference>
<dbReference type="AlphaFoldDB" id="A0A7W3R7H9"/>
<evidence type="ECO:0000313" key="7">
    <source>
        <dbReference type="EMBL" id="MBA9002702.1"/>
    </source>
</evidence>
<dbReference type="Gene3D" id="1.10.510.10">
    <property type="entry name" value="Transferase(Phosphotransferase) domain 1"/>
    <property type="match status" value="1"/>
</dbReference>
<dbReference type="InterPro" id="IPR000719">
    <property type="entry name" value="Prot_kinase_dom"/>
</dbReference>
<dbReference type="PROSITE" id="PS00108">
    <property type="entry name" value="PROTEIN_KINASE_ST"/>
    <property type="match status" value="1"/>
</dbReference>
<dbReference type="Gene3D" id="3.30.200.20">
    <property type="entry name" value="Phosphorylase Kinase, domain 1"/>
    <property type="match status" value="1"/>
</dbReference>
<dbReference type="RefSeq" id="WP_182704653.1">
    <property type="nucleotide sequence ID" value="NZ_JACJII010000001.1"/>
</dbReference>
<dbReference type="PROSITE" id="PS50011">
    <property type="entry name" value="PROTEIN_KINASE_DOM"/>
    <property type="match status" value="1"/>
</dbReference>
<dbReference type="SMART" id="SM00220">
    <property type="entry name" value="S_TKc"/>
    <property type="match status" value="1"/>
</dbReference>
<sequence>MEPLKPSDPRSVGGIALHGRLGEGGMGVVYFGVTPEGQPVAVKVISGQGNAADGELRERFDREIAAMHMVQGPRVAALVAAADPGEPEPWLAMEYVRGLTLREYVNGHGPLPAHLGAALGDLLAEALRAIHAAGLLHRDLKPANVLLGADGPKVIDFGLAALVEAGHELTRTGQFIGTPMTAAPEQISDPRDLTPAADVYALGATLIFALAHHFPYERPQLPALIFAITDPNTAPDLRGVPATLEPVIRAMVEHDPRARPTLPEAAEEFRRVLRTDGLTPHDARVHLATQTYVELPTDPPVDVELPRPARVRRRDARPPGRTVQDLALRLCTAYQRAARL</sequence>
<accession>A0A7W3R7H9</accession>
<keyword evidence="1" id="KW-0808">Transferase</keyword>
<gene>
    <name evidence="7" type="ORF">HNR21_001584</name>
</gene>
<dbReference type="CDD" id="cd14014">
    <property type="entry name" value="STKc_PknB_like"/>
    <property type="match status" value="1"/>
</dbReference>
<dbReference type="GO" id="GO:0004674">
    <property type="term" value="F:protein serine/threonine kinase activity"/>
    <property type="evidence" value="ECO:0007669"/>
    <property type="project" value="UniProtKB-KW"/>
</dbReference>
<keyword evidence="2 5" id="KW-0547">Nucleotide-binding</keyword>
<evidence type="ECO:0000256" key="1">
    <source>
        <dbReference type="ARBA" id="ARBA00022679"/>
    </source>
</evidence>
<keyword evidence="4 5" id="KW-0067">ATP-binding</keyword>
<evidence type="ECO:0000256" key="3">
    <source>
        <dbReference type="ARBA" id="ARBA00022777"/>
    </source>
</evidence>
<dbReference type="Pfam" id="PF00069">
    <property type="entry name" value="Pkinase"/>
    <property type="match status" value="1"/>
</dbReference>
<dbReference type="InterPro" id="IPR017441">
    <property type="entry name" value="Protein_kinase_ATP_BS"/>
</dbReference>
<dbReference type="GO" id="GO:0005524">
    <property type="term" value="F:ATP binding"/>
    <property type="evidence" value="ECO:0007669"/>
    <property type="project" value="UniProtKB-UniRule"/>
</dbReference>
<organism evidence="7 8">
    <name type="scientific">Thermomonospora cellulosilytica</name>
    <dbReference type="NCBI Taxonomy" id="1411118"/>
    <lineage>
        <taxon>Bacteria</taxon>
        <taxon>Bacillati</taxon>
        <taxon>Actinomycetota</taxon>
        <taxon>Actinomycetes</taxon>
        <taxon>Streptosporangiales</taxon>
        <taxon>Thermomonosporaceae</taxon>
        <taxon>Thermomonospora</taxon>
    </lineage>
</organism>
<dbReference type="InterPro" id="IPR008271">
    <property type="entry name" value="Ser/Thr_kinase_AS"/>
</dbReference>
<dbReference type="InterPro" id="IPR011009">
    <property type="entry name" value="Kinase-like_dom_sf"/>
</dbReference>
<comment type="caution">
    <text evidence="7">The sequence shown here is derived from an EMBL/GenBank/DDBJ whole genome shotgun (WGS) entry which is preliminary data.</text>
</comment>
<name>A0A7W3R7H9_9ACTN</name>
<dbReference type="PROSITE" id="PS00107">
    <property type="entry name" value="PROTEIN_KINASE_ATP"/>
    <property type="match status" value="1"/>
</dbReference>
<keyword evidence="8" id="KW-1185">Reference proteome</keyword>